<sequence length="504" mass="53992">MHPTATSPSRQKVFIAAALLYGLAMYPILHADRYYIDDLGRARSGYLGWTTDGRPLSNLVVETLNLGAPISDLSPLPQLLAVLLLAWLAVTLARKFAIPGTWRAPLILAPLVVNPFFLENLSYKFDVLPMTLATVLAGIAVTAIPPTPRRIVPGALALLATLSLYQPALNVFLVFTIAEFVMGQRDLQPARRLAGVLAARVAQLVLALIAYKGVIAATVNGHYATAHGAIAPIGMLPATAWHNLLSFWRYVTGLLPGLWSKPLLVFIAAGALASVYWAVRYLVVGWRAAPVAARLGMAACAVLLPPALAIAAWGPMLALALPVYAPRVAIGFGALGAASLLFVWAALQRVRIKPSWQVAAVAVPVYGLFTFCFVYGNSLKLQKDYENRVAAEIAADLSRVSAGHAIAAYTLEGSLGHPVVVRHTLRKYPLIDTLVPVYLTQGWGWAHEELQHFGVDLPFRLSAPGAAPDATSTAAASRPAIVVARDYRIYLEGDLAIVAFLPSS</sequence>
<feature type="transmembrane region" description="Helical" evidence="1">
    <location>
        <begin position="263"/>
        <end position="283"/>
    </location>
</feature>
<feature type="transmembrane region" description="Helical" evidence="1">
    <location>
        <begin position="223"/>
        <end position="243"/>
    </location>
</feature>
<gene>
    <name evidence="2" type="ORF">CAL26_26425</name>
</gene>
<comment type="caution">
    <text evidence="2">The sequence shown here is derived from an EMBL/GenBank/DDBJ whole genome shotgun (WGS) entry which is preliminary data.</text>
</comment>
<proteinExistence type="predicted"/>
<evidence type="ECO:0000313" key="2">
    <source>
        <dbReference type="EMBL" id="OZI20982.1"/>
    </source>
</evidence>
<feature type="transmembrane region" description="Helical" evidence="1">
    <location>
        <begin position="328"/>
        <end position="347"/>
    </location>
</feature>
<feature type="transmembrane region" description="Helical" evidence="1">
    <location>
        <begin position="123"/>
        <end position="144"/>
    </location>
</feature>
<reference evidence="2" key="1">
    <citation type="submission" date="2017-05" db="EMBL/GenBank/DDBJ databases">
        <title>Complete and WGS of Bordetella genogroups.</title>
        <authorList>
            <person name="Spilker T."/>
            <person name="Lipuma J."/>
        </authorList>
    </citation>
    <scope>NUCLEOTIDE SEQUENCE</scope>
    <source>
        <strain evidence="2">AU21707</strain>
    </source>
</reference>
<name>A0A261R8H8_9BORD</name>
<evidence type="ECO:0000256" key="1">
    <source>
        <dbReference type="SAM" id="Phobius"/>
    </source>
</evidence>
<organism evidence="2 3">
    <name type="scientific">Bordetella genomosp. 9</name>
    <dbReference type="NCBI Taxonomy" id="1416803"/>
    <lineage>
        <taxon>Bacteria</taxon>
        <taxon>Pseudomonadati</taxon>
        <taxon>Pseudomonadota</taxon>
        <taxon>Betaproteobacteria</taxon>
        <taxon>Burkholderiales</taxon>
        <taxon>Alcaligenaceae</taxon>
        <taxon>Bordetella</taxon>
    </lineage>
</organism>
<feature type="transmembrane region" description="Helical" evidence="1">
    <location>
        <begin position="156"/>
        <end position="181"/>
    </location>
</feature>
<dbReference type="OrthoDB" id="1317478at2"/>
<evidence type="ECO:0000313" key="3">
    <source>
        <dbReference type="Proteomes" id="UP000216857"/>
    </source>
</evidence>
<keyword evidence="1" id="KW-0472">Membrane</keyword>
<dbReference type="InterPro" id="IPR025686">
    <property type="entry name" value="Glucos_trans_II"/>
</dbReference>
<feature type="transmembrane region" description="Helical" evidence="1">
    <location>
        <begin position="295"/>
        <end position="316"/>
    </location>
</feature>
<dbReference type="Proteomes" id="UP000216857">
    <property type="component" value="Unassembled WGS sequence"/>
</dbReference>
<keyword evidence="1" id="KW-1133">Transmembrane helix</keyword>
<dbReference type="EMBL" id="NEVJ01000003">
    <property type="protein sequence ID" value="OZI20982.1"/>
    <property type="molecule type" value="Genomic_DNA"/>
</dbReference>
<feature type="transmembrane region" description="Helical" evidence="1">
    <location>
        <begin position="100"/>
        <end position="117"/>
    </location>
</feature>
<keyword evidence="1" id="KW-0812">Transmembrane</keyword>
<protein>
    <submittedName>
        <fullName evidence="2">Uncharacterized protein</fullName>
    </submittedName>
</protein>
<feature type="transmembrane region" description="Helical" evidence="1">
    <location>
        <begin position="76"/>
        <end position="93"/>
    </location>
</feature>
<feature type="transmembrane region" description="Helical" evidence="1">
    <location>
        <begin position="359"/>
        <end position="376"/>
    </location>
</feature>
<feature type="transmembrane region" description="Helical" evidence="1">
    <location>
        <begin position="12"/>
        <end position="29"/>
    </location>
</feature>
<accession>A0A261R8H8</accession>
<dbReference type="Pfam" id="PF14264">
    <property type="entry name" value="Glucos_trans_II"/>
    <property type="match status" value="1"/>
</dbReference>
<feature type="transmembrane region" description="Helical" evidence="1">
    <location>
        <begin position="193"/>
        <end position="211"/>
    </location>
</feature>
<keyword evidence="3" id="KW-1185">Reference proteome</keyword>
<dbReference type="AlphaFoldDB" id="A0A261R8H8"/>
<dbReference type="RefSeq" id="WP_094849540.1">
    <property type="nucleotide sequence ID" value="NZ_NEVJ01000003.1"/>
</dbReference>